<evidence type="ECO:0000259" key="4">
    <source>
        <dbReference type="PROSITE" id="PS51141"/>
    </source>
</evidence>
<evidence type="ECO:0000256" key="2">
    <source>
        <dbReference type="ARBA" id="ARBA00022771"/>
    </source>
</evidence>
<proteinExistence type="predicted"/>
<keyword evidence="6" id="KW-1185">Reference proteome</keyword>
<dbReference type="GO" id="GO:0003677">
    <property type="term" value="F:DNA binding"/>
    <property type="evidence" value="ECO:0007669"/>
    <property type="project" value="InterPro"/>
</dbReference>
<name>A0A383W0P5_TETOB</name>
<dbReference type="GO" id="GO:0005634">
    <property type="term" value="C:nucleus"/>
    <property type="evidence" value="ECO:0007669"/>
    <property type="project" value="InterPro"/>
</dbReference>
<protein>
    <recommendedName>
        <fullName evidence="4">SBP-type domain-containing protein</fullName>
    </recommendedName>
</protein>
<dbReference type="Pfam" id="PF03110">
    <property type="entry name" value="SBP"/>
    <property type="match status" value="1"/>
</dbReference>
<evidence type="ECO:0000256" key="3">
    <source>
        <dbReference type="ARBA" id="ARBA00022833"/>
    </source>
</evidence>
<dbReference type="EMBL" id="FNXT01001040">
    <property type="protein sequence ID" value="SZX71247.1"/>
    <property type="molecule type" value="Genomic_DNA"/>
</dbReference>
<dbReference type="GO" id="GO:0008270">
    <property type="term" value="F:zinc ion binding"/>
    <property type="evidence" value="ECO:0007669"/>
    <property type="project" value="UniProtKB-KW"/>
</dbReference>
<dbReference type="InterPro" id="IPR044817">
    <property type="entry name" value="SBP-like"/>
</dbReference>
<evidence type="ECO:0000313" key="6">
    <source>
        <dbReference type="Proteomes" id="UP000256970"/>
    </source>
</evidence>
<dbReference type="InterPro" id="IPR036893">
    <property type="entry name" value="SBP_sf"/>
</dbReference>
<dbReference type="AlphaFoldDB" id="A0A383W0P5"/>
<dbReference type="PANTHER" id="PTHR31251">
    <property type="entry name" value="SQUAMOSA PROMOTER-BINDING-LIKE PROTEIN 4"/>
    <property type="match status" value="1"/>
</dbReference>
<keyword evidence="3" id="KW-0862">Zinc</keyword>
<feature type="domain" description="SBP-type" evidence="4">
    <location>
        <begin position="48"/>
        <end position="126"/>
    </location>
</feature>
<dbReference type="InterPro" id="IPR004333">
    <property type="entry name" value="SBP_dom"/>
</dbReference>
<gene>
    <name evidence="5" type="ORF">BQ4739_LOCUS11383</name>
</gene>
<evidence type="ECO:0000313" key="5">
    <source>
        <dbReference type="EMBL" id="SZX71247.1"/>
    </source>
</evidence>
<dbReference type="PROSITE" id="PS51141">
    <property type="entry name" value="ZF_SBP"/>
    <property type="match status" value="1"/>
</dbReference>
<dbReference type="SUPFAM" id="SSF103612">
    <property type="entry name" value="SBT domain"/>
    <property type="match status" value="1"/>
</dbReference>
<dbReference type="PANTHER" id="PTHR31251:SF169">
    <property type="entry name" value="SQUAMOSA PROMOTER-BINDING-LIKE PROTEIN 8"/>
    <property type="match status" value="1"/>
</dbReference>
<keyword evidence="2" id="KW-0863">Zinc-finger</keyword>
<keyword evidence="1" id="KW-0479">Metal-binding</keyword>
<evidence type="ECO:0000256" key="1">
    <source>
        <dbReference type="ARBA" id="ARBA00022723"/>
    </source>
</evidence>
<organism evidence="5 6">
    <name type="scientific">Tetradesmus obliquus</name>
    <name type="common">Green alga</name>
    <name type="synonym">Acutodesmus obliquus</name>
    <dbReference type="NCBI Taxonomy" id="3088"/>
    <lineage>
        <taxon>Eukaryota</taxon>
        <taxon>Viridiplantae</taxon>
        <taxon>Chlorophyta</taxon>
        <taxon>core chlorophytes</taxon>
        <taxon>Chlorophyceae</taxon>
        <taxon>CS clade</taxon>
        <taxon>Sphaeropleales</taxon>
        <taxon>Scenedesmaceae</taxon>
        <taxon>Tetradesmus</taxon>
    </lineage>
</organism>
<accession>A0A383W0P5</accession>
<dbReference type="Proteomes" id="UP000256970">
    <property type="component" value="Unassembled WGS sequence"/>
</dbReference>
<dbReference type="Gene3D" id="4.10.1100.10">
    <property type="entry name" value="Transcription factor, SBP-box domain"/>
    <property type="match status" value="1"/>
</dbReference>
<reference evidence="5 6" key="1">
    <citation type="submission" date="2016-10" db="EMBL/GenBank/DDBJ databases">
        <authorList>
            <person name="Cai Z."/>
        </authorList>
    </citation>
    <scope>NUCLEOTIDE SEQUENCE [LARGE SCALE GENOMIC DNA]</scope>
</reference>
<sequence length="404" mass="42170">MRVSWHRSLKHPQAQAIIHFFERSKHRQGLAQSQTSISVMEDASRGGSKRCQVVGCSFDLTAYGRRYHSKKRLCPEHFKAEAVQLCDTEGLFRFCQQCGKLERLEAFAGTKRSCRLGLHKRRLNHAACAARQQQQQRGRPSAAAAAAHPCSPCAGSCSDCSSDSLTDALPAAAAAAAAGANAIHQQIEMPQADKGCFADALPAGRVAAAAGCCCSADTAAAAAAAAPAAAGAMPQQMEMQHAVSVDQLLLWNELQKELLQPPATTAAAAAAQPAAAAAAAAQPAAGSLNFDYSNMDYSDEESLSKLEAMIEMEIMHAMLQPAAAAAAAVPAAAPAAAAAAAAVQAAQVQRSGVLLQQFQAVSAELQQLQDAIAQLQGMEGAVLQQQQQQQAGASLASSWEAWRA</sequence>